<proteinExistence type="predicted"/>
<keyword evidence="3" id="KW-1185">Reference proteome</keyword>
<feature type="region of interest" description="Disordered" evidence="1">
    <location>
        <begin position="133"/>
        <end position="170"/>
    </location>
</feature>
<feature type="compositionally biased region" description="Basic residues" evidence="1">
    <location>
        <begin position="429"/>
        <end position="442"/>
    </location>
</feature>
<dbReference type="GeneID" id="19976539"/>
<dbReference type="eggNOG" id="ENOG502TKFR">
    <property type="taxonomic scope" value="Eukaryota"/>
</dbReference>
<accession>W2SBT9</accession>
<feature type="region of interest" description="Disordered" evidence="1">
    <location>
        <begin position="241"/>
        <end position="260"/>
    </location>
</feature>
<dbReference type="InParanoid" id="W2SBT9"/>
<dbReference type="OrthoDB" id="3557758at2759"/>
<dbReference type="VEuPathDB" id="FungiDB:HMPREF1541_09200"/>
<dbReference type="RefSeq" id="XP_008712097.1">
    <property type="nucleotide sequence ID" value="XM_008713875.1"/>
</dbReference>
<organism evidence="2 3">
    <name type="scientific">Cyphellophora europaea (strain CBS 101466)</name>
    <name type="common">Phialophora europaea</name>
    <dbReference type="NCBI Taxonomy" id="1220924"/>
    <lineage>
        <taxon>Eukaryota</taxon>
        <taxon>Fungi</taxon>
        <taxon>Dikarya</taxon>
        <taxon>Ascomycota</taxon>
        <taxon>Pezizomycotina</taxon>
        <taxon>Eurotiomycetes</taxon>
        <taxon>Chaetothyriomycetidae</taxon>
        <taxon>Chaetothyriales</taxon>
        <taxon>Cyphellophoraceae</taxon>
        <taxon>Cyphellophora</taxon>
    </lineage>
</organism>
<feature type="compositionally biased region" description="Low complexity" evidence="1">
    <location>
        <begin position="241"/>
        <end position="257"/>
    </location>
</feature>
<feature type="compositionally biased region" description="Polar residues" evidence="1">
    <location>
        <begin position="380"/>
        <end position="389"/>
    </location>
</feature>
<evidence type="ECO:0000313" key="2">
    <source>
        <dbReference type="EMBL" id="ETN45369.1"/>
    </source>
</evidence>
<name>W2SBT9_CYPE1</name>
<dbReference type="EMBL" id="KB822712">
    <property type="protein sequence ID" value="ETN45369.1"/>
    <property type="molecule type" value="Genomic_DNA"/>
</dbReference>
<dbReference type="Proteomes" id="UP000030752">
    <property type="component" value="Unassembled WGS sequence"/>
</dbReference>
<feature type="region of interest" description="Disordered" evidence="1">
    <location>
        <begin position="46"/>
        <end position="93"/>
    </location>
</feature>
<feature type="compositionally biased region" description="Polar residues" evidence="1">
    <location>
        <begin position="443"/>
        <end position="452"/>
    </location>
</feature>
<evidence type="ECO:0000313" key="3">
    <source>
        <dbReference type="Proteomes" id="UP000030752"/>
    </source>
</evidence>
<reference evidence="2 3" key="1">
    <citation type="submission" date="2013-03" db="EMBL/GenBank/DDBJ databases">
        <title>The Genome Sequence of Phialophora europaea CBS 101466.</title>
        <authorList>
            <consortium name="The Broad Institute Genomics Platform"/>
            <person name="Cuomo C."/>
            <person name="de Hoog S."/>
            <person name="Gorbushina A."/>
            <person name="Walker B."/>
            <person name="Young S.K."/>
            <person name="Zeng Q."/>
            <person name="Gargeya S."/>
            <person name="Fitzgerald M."/>
            <person name="Haas B."/>
            <person name="Abouelleil A."/>
            <person name="Allen A.W."/>
            <person name="Alvarado L."/>
            <person name="Arachchi H.M."/>
            <person name="Berlin A.M."/>
            <person name="Chapman S.B."/>
            <person name="Gainer-Dewar J."/>
            <person name="Goldberg J."/>
            <person name="Griggs A."/>
            <person name="Gujja S."/>
            <person name="Hansen M."/>
            <person name="Howarth C."/>
            <person name="Imamovic A."/>
            <person name="Ireland A."/>
            <person name="Larimer J."/>
            <person name="McCowan C."/>
            <person name="Murphy C."/>
            <person name="Pearson M."/>
            <person name="Poon T.W."/>
            <person name="Priest M."/>
            <person name="Roberts A."/>
            <person name="Saif S."/>
            <person name="Shea T."/>
            <person name="Sisk P."/>
            <person name="Sykes S."/>
            <person name="Wortman J."/>
            <person name="Nusbaum C."/>
            <person name="Birren B."/>
        </authorList>
    </citation>
    <scope>NUCLEOTIDE SEQUENCE [LARGE SCALE GENOMIC DNA]</scope>
    <source>
        <strain evidence="2 3">CBS 101466</strain>
    </source>
</reference>
<evidence type="ECO:0000256" key="1">
    <source>
        <dbReference type="SAM" id="MobiDB-lite"/>
    </source>
</evidence>
<feature type="region of interest" description="Disordered" evidence="1">
    <location>
        <begin position="380"/>
        <end position="452"/>
    </location>
</feature>
<dbReference type="AlphaFoldDB" id="W2SBT9"/>
<dbReference type="HOGENOM" id="CLU_024696_0_0_1"/>
<sequence length="527" mass="57696">MICQVYVSNYLSANNITIRRVSPSVAPILPQSKTSTSLASRLALRNPTPDRRLLRPIGPPLPHSYSTGSIPCFSDAATTPSPQKGPPVPRLTVPSSEDLEVSVADAIRESRMTNNEIELLKQVQREVVANQNRLRAKYSSPRYTSNERANDNTHNDRTDCPAREPGAVSPKIDTSLAKTEAGELVSKVQATTSKTSDGAADDRTFNPKHVYFEQDAAYWTGRYMTICDRLRGESLQFSLRSKSLSPTSSEGSSLESYESQDRKRMRTALFELRSFCKTEKARDSFAVFEKKLTQGCARSDIPSSTSSQSLTEPSDQVAIMQASARVRRNLARSHASGKDSYMTSTSETASFQWPKADVAMPNIFGRLALAKSKTTGNMAELTADSSGQREQAARSGIGRHDHRKSSTLSVSESIPPVIQEDTTEQPYHRPSHSIGARRHKRQSSNLSVVSTVGRSDEIAPGVTVSCIESGHPPVPPLPATKSLPAPQSYGVMVKGEKQRRSSGEVMKSFWYAGVDQVKKMGAGRERG</sequence>
<gene>
    <name evidence="2" type="ORF">HMPREF1541_09200</name>
</gene>
<protein>
    <submittedName>
        <fullName evidence="2">Uncharacterized protein</fullName>
    </submittedName>
</protein>
<feature type="compositionally biased region" description="Basic and acidic residues" evidence="1">
    <location>
        <begin position="148"/>
        <end position="162"/>
    </location>
</feature>